<name>A0A6N7IWY6_9FIRM</name>
<protein>
    <recommendedName>
        <fullName evidence="3">GNAT family acetyltransferase</fullName>
    </recommendedName>
</protein>
<accession>A0A6N7IWY6</accession>
<comment type="caution">
    <text evidence="1">The sequence shown here is derived from an EMBL/GenBank/DDBJ whole genome shotgun (WGS) entry which is preliminary data.</text>
</comment>
<evidence type="ECO:0000313" key="2">
    <source>
        <dbReference type="Proteomes" id="UP000460257"/>
    </source>
</evidence>
<organism evidence="1 2">
    <name type="scientific">Candidatus Weimeria bifida</name>
    <dbReference type="NCBI Taxonomy" id="2599074"/>
    <lineage>
        <taxon>Bacteria</taxon>
        <taxon>Bacillati</taxon>
        <taxon>Bacillota</taxon>
        <taxon>Clostridia</taxon>
        <taxon>Lachnospirales</taxon>
        <taxon>Lachnospiraceae</taxon>
        <taxon>Candidatus Weimeria</taxon>
    </lineage>
</organism>
<dbReference type="Proteomes" id="UP000460257">
    <property type="component" value="Unassembled WGS sequence"/>
</dbReference>
<evidence type="ECO:0008006" key="3">
    <source>
        <dbReference type="Google" id="ProtNLM"/>
    </source>
</evidence>
<proteinExistence type="predicted"/>
<gene>
    <name evidence="1" type="ORF">FRC54_02255</name>
</gene>
<keyword evidence="2" id="KW-1185">Reference proteome</keyword>
<reference evidence="1" key="1">
    <citation type="journal article" date="2020" name="Appl. Environ. Microbiol.">
        <title>Medium-Chain Fatty Acid Synthesis by 'Candidatus Weimeria bifida' gen. nov., sp. nov., and 'Candidatus Pseudoramibacter fermentans' sp. nov.</title>
        <authorList>
            <person name="Scarborough M.J."/>
            <person name="Myers K.S."/>
            <person name="Donohue T.J."/>
            <person name="Noguera D.R."/>
        </authorList>
    </citation>
    <scope>NUCLEOTIDE SEQUENCE</scope>
    <source>
        <strain evidence="1">LCO1.1</strain>
    </source>
</reference>
<dbReference type="AlphaFoldDB" id="A0A6N7IWY6"/>
<dbReference type="EMBL" id="VOGC01000002">
    <property type="protein sequence ID" value="MQN00803.1"/>
    <property type="molecule type" value="Genomic_DNA"/>
</dbReference>
<evidence type="ECO:0000313" key="1">
    <source>
        <dbReference type="EMBL" id="MQN00803.1"/>
    </source>
</evidence>
<sequence>MVQRKDLLHLSFYEKSPYLGSDGPLRYRIEKSEEGEDDAKKKVMKVTIWPGPFSFDKTPEEKMSSVNFEFKEEALDEIAKWISEKSSEMKES</sequence>